<dbReference type="EMBL" id="JAHXRI010000006">
    <property type="protein sequence ID" value="MBZ1350402.1"/>
    <property type="molecule type" value="Genomic_DNA"/>
</dbReference>
<name>A0A953N7M1_9BURK</name>
<dbReference type="Gene3D" id="3.40.50.2020">
    <property type="match status" value="1"/>
</dbReference>
<keyword evidence="2" id="KW-0808">Transferase</keyword>
<sequence>MAPTTPAYTPATLPDAETLYGNLLSAVRHIIQSLPTGLVHLVGIHSGGAWLAQRLHKDLGLTQPMGTLDISFYRDDFDKIGLHAQVMPSEISFPVADKHLILVDDVLYTGRTIRAAMNELFDYGRPASIRLAVLVDRGGRELPIAAVAVGGYVDPAPAASFVLSQKETGAFVLTIESKEH</sequence>
<gene>
    <name evidence="2" type="primary">pyrR</name>
    <name evidence="2" type="ORF">KZZ10_07055</name>
</gene>
<comment type="caution">
    <text evidence="2">The sequence shown here is derived from an EMBL/GenBank/DDBJ whole genome shotgun (WGS) entry which is preliminary data.</text>
</comment>
<protein>
    <submittedName>
        <fullName evidence="2">Bifunctional pyr operon transcriptional regulator/uracil phosphoribosyltransferase PyrR</fullName>
        <ecNumber evidence="2">2.4.2.9</ecNumber>
    </submittedName>
</protein>
<keyword evidence="2" id="KW-0328">Glycosyltransferase</keyword>
<feature type="domain" description="Phosphoribosyltransferase" evidence="1">
    <location>
        <begin position="29"/>
        <end position="149"/>
    </location>
</feature>
<dbReference type="AlphaFoldDB" id="A0A953N7M1"/>
<dbReference type="InterPro" id="IPR050137">
    <property type="entry name" value="PyrR_bifunctional"/>
</dbReference>
<dbReference type="InterPro" id="IPR000836">
    <property type="entry name" value="PRTase_dom"/>
</dbReference>
<dbReference type="NCBIfam" id="NF003545">
    <property type="entry name" value="PRK05205.1-1"/>
    <property type="match status" value="1"/>
</dbReference>
<dbReference type="PANTHER" id="PTHR11608">
    <property type="entry name" value="BIFUNCTIONAL PROTEIN PYRR"/>
    <property type="match status" value="1"/>
</dbReference>
<keyword evidence="3" id="KW-1185">Reference proteome</keyword>
<dbReference type="SUPFAM" id="SSF53271">
    <property type="entry name" value="PRTase-like"/>
    <property type="match status" value="1"/>
</dbReference>
<evidence type="ECO:0000259" key="1">
    <source>
        <dbReference type="Pfam" id="PF00156"/>
    </source>
</evidence>
<dbReference type="PANTHER" id="PTHR11608:SF0">
    <property type="entry name" value="BIFUNCTIONAL PROTEIN PYRR"/>
    <property type="match status" value="1"/>
</dbReference>
<evidence type="ECO:0000313" key="3">
    <source>
        <dbReference type="Proteomes" id="UP000739565"/>
    </source>
</evidence>
<dbReference type="RefSeq" id="WP_259660778.1">
    <property type="nucleotide sequence ID" value="NZ_JAHXRI010000006.1"/>
</dbReference>
<reference evidence="2" key="1">
    <citation type="submission" date="2021-07" db="EMBL/GenBank/DDBJ databases">
        <title>New genus and species of the family Alcaligenaceae.</title>
        <authorList>
            <person name="Hahn M.W."/>
        </authorList>
    </citation>
    <scope>NUCLEOTIDE SEQUENCE</scope>
    <source>
        <strain evidence="2">LF4-65</strain>
    </source>
</reference>
<dbReference type="Proteomes" id="UP000739565">
    <property type="component" value="Unassembled WGS sequence"/>
</dbReference>
<dbReference type="EC" id="2.4.2.9" evidence="2"/>
<dbReference type="Pfam" id="PF00156">
    <property type="entry name" value="Pribosyltran"/>
    <property type="match status" value="1"/>
</dbReference>
<dbReference type="InterPro" id="IPR029057">
    <property type="entry name" value="PRTase-like"/>
</dbReference>
<evidence type="ECO:0000313" key="2">
    <source>
        <dbReference type="EMBL" id="MBZ1350402.1"/>
    </source>
</evidence>
<organism evidence="2 3">
    <name type="scientific">Zwartia hollandica</name>
    <dbReference type="NCBI Taxonomy" id="324606"/>
    <lineage>
        <taxon>Bacteria</taxon>
        <taxon>Pseudomonadati</taxon>
        <taxon>Pseudomonadota</taxon>
        <taxon>Betaproteobacteria</taxon>
        <taxon>Burkholderiales</taxon>
        <taxon>Alcaligenaceae</taxon>
        <taxon>Zwartia</taxon>
    </lineage>
</organism>
<accession>A0A953N7M1</accession>
<dbReference type="GO" id="GO:0004845">
    <property type="term" value="F:uracil phosphoribosyltransferase activity"/>
    <property type="evidence" value="ECO:0007669"/>
    <property type="project" value="UniProtKB-EC"/>
</dbReference>
<proteinExistence type="predicted"/>
<dbReference type="CDD" id="cd06223">
    <property type="entry name" value="PRTases_typeI"/>
    <property type="match status" value="1"/>
</dbReference>